<dbReference type="PROSITE" id="PS00373">
    <property type="entry name" value="GART"/>
    <property type="match status" value="1"/>
</dbReference>
<evidence type="ECO:0000256" key="1">
    <source>
        <dbReference type="ARBA" id="ARBA00005054"/>
    </source>
</evidence>
<dbReference type="Gene3D" id="3.40.50.170">
    <property type="entry name" value="Formyl transferase, N-terminal domain"/>
    <property type="match status" value="1"/>
</dbReference>
<comment type="function">
    <text evidence="6">Catalyzes the transfer of a formyl group from 10-formyltetrahydrofolate to 5-phospho-ribosyl-glycinamide (GAR), producing 5-phospho-ribosyl-N-formylglycinamide (FGAR) and tetrahydrofolate.</text>
</comment>
<evidence type="ECO:0000256" key="5">
    <source>
        <dbReference type="ARBA" id="ARBA00047664"/>
    </source>
</evidence>
<keyword evidence="3 6" id="KW-0658">Purine biosynthesis</keyword>
<evidence type="ECO:0000256" key="4">
    <source>
        <dbReference type="ARBA" id="ARBA00038440"/>
    </source>
</evidence>
<dbReference type="GO" id="GO:0004644">
    <property type="term" value="F:phosphoribosylglycinamide formyltransferase activity"/>
    <property type="evidence" value="ECO:0007669"/>
    <property type="project" value="UniProtKB-EC"/>
</dbReference>
<keyword evidence="2 6" id="KW-0808">Transferase</keyword>
<sequence>MRIVVLVSGTGSNLQAVIDAVKAGDLDVDIAAVGADREGTYGVERSAAAGIPTFVVNFKAYPDRADWNAALTRAVAAYKPDVVVSSGFMRIVSPEFIDAFHGKYLNTHPALLPAFPGAHGVRDAMAYGVKVTGCTVHWADAGVDTGPIIAQEAVAIEDTDTEETLHERIKVVERRLLVSTLAALAADPAYSAAPHPN</sequence>
<comment type="similarity">
    <text evidence="4 6">Belongs to the GART family.</text>
</comment>
<feature type="site" description="Raises pKa of active site His" evidence="6">
    <location>
        <position position="144"/>
    </location>
</feature>
<organism evidence="8 9">
    <name type="scientific">Pseudarthrobacter defluvii</name>
    <dbReference type="NCBI Taxonomy" id="410837"/>
    <lineage>
        <taxon>Bacteria</taxon>
        <taxon>Bacillati</taxon>
        <taxon>Actinomycetota</taxon>
        <taxon>Actinomycetes</taxon>
        <taxon>Micrococcales</taxon>
        <taxon>Micrococcaceae</taxon>
        <taxon>Pseudarthrobacter</taxon>
    </lineage>
</organism>
<evidence type="ECO:0000313" key="8">
    <source>
        <dbReference type="EMBL" id="MDQ0117830.1"/>
    </source>
</evidence>
<keyword evidence="9" id="KW-1185">Reference proteome</keyword>
<dbReference type="EC" id="2.1.2.2" evidence="6"/>
<dbReference type="PANTHER" id="PTHR43369">
    <property type="entry name" value="PHOSPHORIBOSYLGLYCINAMIDE FORMYLTRANSFERASE"/>
    <property type="match status" value="1"/>
</dbReference>
<dbReference type="InterPro" id="IPR001555">
    <property type="entry name" value="GART_AS"/>
</dbReference>
<evidence type="ECO:0000256" key="6">
    <source>
        <dbReference type="HAMAP-Rule" id="MF_01930"/>
    </source>
</evidence>
<evidence type="ECO:0000259" key="7">
    <source>
        <dbReference type="Pfam" id="PF00551"/>
    </source>
</evidence>
<feature type="binding site" evidence="6">
    <location>
        <begin position="89"/>
        <end position="92"/>
    </location>
    <ligand>
        <name>(6R)-10-formyltetrahydrofolate</name>
        <dbReference type="ChEBI" id="CHEBI:195366"/>
    </ligand>
</feature>
<dbReference type="NCBIfam" id="TIGR00639">
    <property type="entry name" value="PurN"/>
    <property type="match status" value="1"/>
</dbReference>
<feature type="active site" description="Proton donor" evidence="6">
    <location>
        <position position="108"/>
    </location>
</feature>
<gene>
    <name evidence="6" type="primary">purN</name>
    <name evidence="8" type="ORF">J2T22_001003</name>
</gene>
<dbReference type="InterPro" id="IPR004607">
    <property type="entry name" value="GART"/>
</dbReference>
<dbReference type="RefSeq" id="WP_307488600.1">
    <property type="nucleotide sequence ID" value="NZ_JAUSSY010000003.1"/>
</dbReference>
<dbReference type="PANTHER" id="PTHR43369:SF2">
    <property type="entry name" value="PHOSPHORIBOSYLGLYCINAMIDE FORMYLTRANSFERASE"/>
    <property type="match status" value="1"/>
</dbReference>
<comment type="catalytic activity">
    <reaction evidence="5 6">
        <text>N(1)-(5-phospho-beta-D-ribosyl)glycinamide + (6R)-10-formyltetrahydrofolate = N(2)-formyl-N(1)-(5-phospho-beta-D-ribosyl)glycinamide + (6S)-5,6,7,8-tetrahydrofolate + H(+)</text>
        <dbReference type="Rhea" id="RHEA:15053"/>
        <dbReference type="ChEBI" id="CHEBI:15378"/>
        <dbReference type="ChEBI" id="CHEBI:57453"/>
        <dbReference type="ChEBI" id="CHEBI:143788"/>
        <dbReference type="ChEBI" id="CHEBI:147286"/>
        <dbReference type="ChEBI" id="CHEBI:195366"/>
        <dbReference type="EC" id="2.1.2.2"/>
    </reaction>
</comment>
<feature type="binding site" evidence="6">
    <location>
        <begin position="11"/>
        <end position="13"/>
    </location>
    <ligand>
        <name>N(1)-(5-phospho-beta-D-ribosyl)glycinamide</name>
        <dbReference type="ChEBI" id="CHEBI:143788"/>
    </ligand>
</feature>
<dbReference type="InterPro" id="IPR002376">
    <property type="entry name" value="Formyl_transf_N"/>
</dbReference>
<dbReference type="SUPFAM" id="SSF53328">
    <property type="entry name" value="Formyltransferase"/>
    <property type="match status" value="1"/>
</dbReference>
<accession>A0ABT9UDV7</accession>
<dbReference type="Pfam" id="PF00551">
    <property type="entry name" value="Formyl_trans_N"/>
    <property type="match status" value="1"/>
</dbReference>
<feature type="binding site" evidence="6">
    <location>
        <position position="106"/>
    </location>
    <ligand>
        <name>(6R)-10-formyltetrahydrofolate</name>
        <dbReference type="ChEBI" id="CHEBI:195366"/>
    </ligand>
</feature>
<reference evidence="8 9" key="1">
    <citation type="submission" date="2023-07" db="EMBL/GenBank/DDBJ databases">
        <title>Sorghum-associated microbial communities from plants grown in Nebraska, USA.</title>
        <authorList>
            <person name="Schachtman D."/>
        </authorList>
    </citation>
    <scope>NUCLEOTIDE SEQUENCE [LARGE SCALE GENOMIC DNA]</scope>
    <source>
        <strain evidence="8 9">DS994</strain>
    </source>
</reference>
<protein>
    <recommendedName>
        <fullName evidence="6">Phosphoribosylglycinamide formyltransferase</fullName>
        <ecNumber evidence="6">2.1.2.2</ecNumber>
    </recommendedName>
    <alternativeName>
        <fullName evidence="6">5'-phosphoribosylglycinamide transformylase</fullName>
    </alternativeName>
    <alternativeName>
        <fullName evidence="6">GAR transformylase</fullName>
        <shortName evidence="6">GART</shortName>
    </alternativeName>
</protein>
<comment type="pathway">
    <text evidence="1 6">Purine metabolism; IMP biosynthesis via de novo pathway; N(2)-formyl-N(1)-(5-phospho-D-ribosyl)glycinamide from N(1)-(5-phospho-D-ribosyl)glycinamide (10-formyl THF route): step 1/1.</text>
</comment>
<proteinExistence type="inferred from homology"/>
<dbReference type="Proteomes" id="UP001226389">
    <property type="component" value="Unassembled WGS sequence"/>
</dbReference>
<dbReference type="InterPro" id="IPR036477">
    <property type="entry name" value="Formyl_transf_N_sf"/>
</dbReference>
<dbReference type="HAMAP" id="MF_01930">
    <property type="entry name" value="PurN"/>
    <property type="match status" value="1"/>
</dbReference>
<name>A0ABT9UDV7_9MICC</name>
<feature type="binding site" evidence="6">
    <location>
        <position position="64"/>
    </location>
    <ligand>
        <name>(6R)-10-formyltetrahydrofolate</name>
        <dbReference type="ChEBI" id="CHEBI:195366"/>
    </ligand>
</feature>
<comment type="caution">
    <text evidence="8">The sequence shown here is derived from an EMBL/GenBank/DDBJ whole genome shotgun (WGS) entry which is preliminary data.</text>
</comment>
<dbReference type="EMBL" id="JAUSSY010000003">
    <property type="protein sequence ID" value="MDQ0117830.1"/>
    <property type="molecule type" value="Genomic_DNA"/>
</dbReference>
<evidence type="ECO:0000256" key="3">
    <source>
        <dbReference type="ARBA" id="ARBA00022755"/>
    </source>
</evidence>
<dbReference type="CDD" id="cd08645">
    <property type="entry name" value="FMT_core_GART"/>
    <property type="match status" value="1"/>
</dbReference>
<feature type="domain" description="Formyl transferase N-terminal" evidence="7">
    <location>
        <begin position="1"/>
        <end position="180"/>
    </location>
</feature>
<evidence type="ECO:0000256" key="2">
    <source>
        <dbReference type="ARBA" id="ARBA00022679"/>
    </source>
</evidence>
<evidence type="ECO:0000313" key="9">
    <source>
        <dbReference type="Proteomes" id="UP001226389"/>
    </source>
</evidence>